<evidence type="ECO:0000256" key="1">
    <source>
        <dbReference type="SAM" id="MobiDB-lite"/>
    </source>
</evidence>
<proteinExistence type="predicted"/>
<feature type="non-terminal residue" evidence="2">
    <location>
        <position position="164"/>
    </location>
</feature>
<feature type="region of interest" description="Disordered" evidence="1">
    <location>
        <begin position="1"/>
        <end position="21"/>
    </location>
</feature>
<name>A0A6J4N6N9_9BACT</name>
<gene>
    <name evidence="2" type="ORF">AVDCRST_MAG64-289</name>
</gene>
<sequence>MQTPDDQMLRETARRVGGPPRRFSALRWRHGRSDPPRWLTPTDQISRIYQHHDRILRDGHVRWAAVVHANNMLFRPGGGDAGAQVVYAREPDVRLSDLQTIAARAYALKGTRPADQAERRLADMLTDEMERALDWPVPMTLTGGRDVVTTVVVLPRQHMPGGFL</sequence>
<evidence type="ECO:0000313" key="2">
    <source>
        <dbReference type="EMBL" id="CAA9375750.1"/>
    </source>
</evidence>
<reference evidence="2" key="1">
    <citation type="submission" date="2020-02" db="EMBL/GenBank/DDBJ databases">
        <authorList>
            <person name="Meier V. D."/>
        </authorList>
    </citation>
    <scope>NUCLEOTIDE SEQUENCE</scope>
    <source>
        <strain evidence="2">AVDCRST_MAG64</strain>
    </source>
</reference>
<accession>A0A6J4N6N9</accession>
<dbReference type="AlphaFoldDB" id="A0A6J4N6N9"/>
<protein>
    <submittedName>
        <fullName evidence="2">Uncharacterized protein</fullName>
    </submittedName>
</protein>
<organism evidence="2">
    <name type="scientific">uncultured Phycisphaerae bacterium</name>
    <dbReference type="NCBI Taxonomy" id="904963"/>
    <lineage>
        <taxon>Bacteria</taxon>
        <taxon>Pseudomonadati</taxon>
        <taxon>Planctomycetota</taxon>
        <taxon>Phycisphaerae</taxon>
        <taxon>environmental samples</taxon>
    </lineage>
</organism>
<dbReference type="EMBL" id="CADCUQ010000075">
    <property type="protein sequence ID" value="CAA9375750.1"/>
    <property type="molecule type" value="Genomic_DNA"/>
</dbReference>